<gene>
    <name evidence="3" type="ORF">WKW80_12410</name>
</gene>
<name>A0ABU8VYC1_9BURK</name>
<comment type="caution">
    <text evidence="3">The sequence shown here is derived from an EMBL/GenBank/DDBJ whole genome shotgun (WGS) entry which is preliminary data.</text>
</comment>
<dbReference type="PROSITE" id="PS51318">
    <property type="entry name" value="TAT"/>
    <property type="match status" value="1"/>
</dbReference>
<feature type="domain" description="Pyrroline-5-carboxylate reductase catalytic N-terminal" evidence="2">
    <location>
        <begin position="43"/>
        <end position="133"/>
    </location>
</feature>
<dbReference type="EMBL" id="JBBKZV010000006">
    <property type="protein sequence ID" value="MEJ8822824.1"/>
    <property type="molecule type" value="Genomic_DNA"/>
</dbReference>
<evidence type="ECO:0000256" key="1">
    <source>
        <dbReference type="ARBA" id="ARBA00023002"/>
    </source>
</evidence>
<organism evidence="3 4">
    <name type="scientific">Variovorax humicola</name>
    <dbReference type="NCBI Taxonomy" id="1769758"/>
    <lineage>
        <taxon>Bacteria</taxon>
        <taxon>Pseudomonadati</taxon>
        <taxon>Pseudomonadota</taxon>
        <taxon>Betaproteobacteria</taxon>
        <taxon>Burkholderiales</taxon>
        <taxon>Comamonadaceae</taxon>
        <taxon>Variovorax</taxon>
    </lineage>
</organism>
<dbReference type="PANTHER" id="PTHR14239">
    <property type="entry name" value="DUDULIN-RELATED"/>
    <property type="match status" value="1"/>
</dbReference>
<dbReference type="InterPro" id="IPR006311">
    <property type="entry name" value="TAT_signal"/>
</dbReference>
<dbReference type="InterPro" id="IPR036291">
    <property type="entry name" value="NAD(P)-bd_dom_sf"/>
</dbReference>
<evidence type="ECO:0000313" key="3">
    <source>
        <dbReference type="EMBL" id="MEJ8822824.1"/>
    </source>
</evidence>
<dbReference type="SUPFAM" id="SSF51735">
    <property type="entry name" value="NAD(P)-binding Rossmann-fold domains"/>
    <property type="match status" value="1"/>
</dbReference>
<evidence type="ECO:0000313" key="4">
    <source>
        <dbReference type="Proteomes" id="UP001363010"/>
    </source>
</evidence>
<sequence>MQRHPSSLGRVRRGLLAAAGAWAAILALKPHPASAQAAASRTRIGIIGAGRIGGAIGALWVKAGHPVMFSSRHPEELKDLAAGLGPLASAGTVAQAIAFGDALFIAVPYGALPQIGADYGRDLKGKVMLDACNAVASRDGSVADEVEQEGIGVVSQKYLSGARLVRAFNTMSYTIFTREANRPDPKLAVPIAGDDPDAVKVAAGLVRDAGFDPVVVGKLADARRFQRGGPGYGQPVSAAELRQKLSLAP</sequence>
<proteinExistence type="predicted"/>
<dbReference type="InterPro" id="IPR051267">
    <property type="entry name" value="STEAP_metalloreductase"/>
</dbReference>
<protein>
    <submittedName>
        <fullName evidence="3">NAD(P)-binding domain-containing protein</fullName>
    </submittedName>
</protein>
<dbReference type="InterPro" id="IPR028939">
    <property type="entry name" value="P5C_Rdtase_cat_N"/>
</dbReference>
<keyword evidence="4" id="KW-1185">Reference proteome</keyword>
<dbReference type="Pfam" id="PF03807">
    <property type="entry name" value="F420_oxidored"/>
    <property type="match status" value="1"/>
</dbReference>
<evidence type="ECO:0000259" key="2">
    <source>
        <dbReference type="Pfam" id="PF03807"/>
    </source>
</evidence>
<accession>A0ABU8VYC1</accession>
<dbReference type="RefSeq" id="WP_340363871.1">
    <property type="nucleotide sequence ID" value="NZ_JBBKZV010000006.1"/>
</dbReference>
<dbReference type="PANTHER" id="PTHR14239:SF10">
    <property type="entry name" value="REDUCTASE"/>
    <property type="match status" value="1"/>
</dbReference>
<reference evidence="3 4" key="1">
    <citation type="submission" date="2024-03" db="EMBL/GenBank/DDBJ databases">
        <title>Novel species of the genus Variovorax.</title>
        <authorList>
            <person name="Liu Q."/>
            <person name="Xin Y.-H."/>
        </authorList>
    </citation>
    <scope>NUCLEOTIDE SEQUENCE [LARGE SCALE GENOMIC DNA]</scope>
    <source>
        <strain evidence="3 4">KACC 18501</strain>
    </source>
</reference>
<dbReference type="Proteomes" id="UP001363010">
    <property type="component" value="Unassembled WGS sequence"/>
</dbReference>
<dbReference type="Gene3D" id="3.40.50.720">
    <property type="entry name" value="NAD(P)-binding Rossmann-like Domain"/>
    <property type="match status" value="1"/>
</dbReference>
<keyword evidence="1" id="KW-0560">Oxidoreductase</keyword>